<dbReference type="SUPFAM" id="SSF56037">
    <property type="entry name" value="PheT/TilS domain"/>
    <property type="match status" value="1"/>
</dbReference>
<dbReference type="Gene3D" id="3.40.50.620">
    <property type="entry name" value="HUPs"/>
    <property type="match status" value="1"/>
</dbReference>
<evidence type="ECO:0000256" key="6">
    <source>
        <dbReference type="ARBA" id="ARBA00022840"/>
    </source>
</evidence>
<evidence type="ECO:0000256" key="1">
    <source>
        <dbReference type="ARBA" id="ARBA00004496"/>
    </source>
</evidence>
<keyword evidence="6 8" id="KW-0067">ATP-binding</keyword>
<dbReference type="NCBIfam" id="TIGR02432">
    <property type="entry name" value="lysidine_TilS_N"/>
    <property type="match status" value="1"/>
</dbReference>
<dbReference type="GO" id="GO:0032267">
    <property type="term" value="F:tRNA(Ile)-lysidine synthase activity"/>
    <property type="evidence" value="ECO:0007669"/>
    <property type="project" value="UniProtKB-EC"/>
</dbReference>
<dbReference type="Pfam" id="PF11734">
    <property type="entry name" value="TilS_C"/>
    <property type="match status" value="1"/>
</dbReference>
<dbReference type="InterPro" id="IPR012796">
    <property type="entry name" value="Lysidine-tRNA-synth_C"/>
</dbReference>
<dbReference type="HAMAP" id="MF_01161">
    <property type="entry name" value="tRNA_Ile_lys_synt"/>
    <property type="match status" value="1"/>
</dbReference>
<evidence type="ECO:0000313" key="11">
    <source>
        <dbReference type="Proteomes" id="UP000287605"/>
    </source>
</evidence>
<organism evidence="10 11">
    <name type="scientific">Vagococcus elongatus</name>
    <dbReference type="NCBI Taxonomy" id="180344"/>
    <lineage>
        <taxon>Bacteria</taxon>
        <taxon>Bacillati</taxon>
        <taxon>Bacillota</taxon>
        <taxon>Bacilli</taxon>
        <taxon>Lactobacillales</taxon>
        <taxon>Enterococcaceae</taxon>
        <taxon>Vagococcus</taxon>
    </lineage>
</organism>
<dbReference type="InterPro" id="IPR012094">
    <property type="entry name" value="tRNA_Ile_lys_synt"/>
</dbReference>
<gene>
    <name evidence="8" type="primary">tilS</name>
    <name evidence="10" type="ORF">CBF29_13385</name>
</gene>
<keyword evidence="3 8" id="KW-0436">Ligase</keyword>
<feature type="domain" description="Lysidine-tRNA(Ile) synthetase C-terminal" evidence="9">
    <location>
        <begin position="375"/>
        <end position="450"/>
    </location>
</feature>
<reference evidence="10 11" key="1">
    <citation type="submission" date="2017-05" db="EMBL/GenBank/DDBJ databases">
        <title>Vagococcus spp. assemblies.</title>
        <authorList>
            <person name="Gulvik C.A."/>
        </authorList>
    </citation>
    <scope>NUCLEOTIDE SEQUENCE [LARGE SCALE GENOMIC DNA]</scope>
    <source>
        <strain evidence="10 11">CCUG 51432</strain>
    </source>
</reference>
<protein>
    <recommendedName>
        <fullName evidence="8">tRNA(Ile)-lysidine synthase</fullName>
        <ecNumber evidence="8">6.3.4.19</ecNumber>
    </recommendedName>
    <alternativeName>
        <fullName evidence="8">tRNA(Ile)-2-lysyl-cytidine synthase</fullName>
    </alternativeName>
    <alternativeName>
        <fullName evidence="8">tRNA(Ile)-lysidine synthetase</fullName>
    </alternativeName>
</protein>
<feature type="binding site" evidence="8">
    <location>
        <begin position="26"/>
        <end position="31"/>
    </location>
    <ligand>
        <name>ATP</name>
        <dbReference type="ChEBI" id="CHEBI:30616"/>
    </ligand>
</feature>
<dbReference type="GO" id="GO:0005737">
    <property type="term" value="C:cytoplasm"/>
    <property type="evidence" value="ECO:0007669"/>
    <property type="project" value="UniProtKB-SubCell"/>
</dbReference>
<dbReference type="InterPro" id="IPR012795">
    <property type="entry name" value="tRNA_Ile_lys_synt_N"/>
</dbReference>
<evidence type="ECO:0000256" key="8">
    <source>
        <dbReference type="HAMAP-Rule" id="MF_01161"/>
    </source>
</evidence>
<dbReference type="Proteomes" id="UP000287605">
    <property type="component" value="Unassembled WGS sequence"/>
</dbReference>
<evidence type="ECO:0000256" key="3">
    <source>
        <dbReference type="ARBA" id="ARBA00022598"/>
    </source>
</evidence>
<dbReference type="GO" id="GO:0005524">
    <property type="term" value="F:ATP binding"/>
    <property type="evidence" value="ECO:0007669"/>
    <property type="project" value="UniProtKB-UniRule"/>
</dbReference>
<evidence type="ECO:0000256" key="7">
    <source>
        <dbReference type="ARBA" id="ARBA00048539"/>
    </source>
</evidence>
<keyword evidence="4 8" id="KW-0819">tRNA processing</keyword>
<keyword evidence="11" id="KW-1185">Reference proteome</keyword>
<comment type="caution">
    <text evidence="10">The sequence shown here is derived from an EMBL/GenBank/DDBJ whole genome shotgun (WGS) entry which is preliminary data.</text>
</comment>
<evidence type="ECO:0000259" key="9">
    <source>
        <dbReference type="SMART" id="SM00977"/>
    </source>
</evidence>
<evidence type="ECO:0000256" key="2">
    <source>
        <dbReference type="ARBA" id="ARBA00022490"/>
    </source>
</evidence>
<dbReference type="SUPFAM" id="SSF52402">
    <property type="entry name" value="Adenine nucleotide alpha hydrolases-like"/>
    <property type="match status" value="1"/>
</dbReference>
<accession>A0A430AHZ1</accession>
<evidence type="ECO:0000256" key="5">
    <source>
        <dbReference type="ARBA" id="ARBA00022741"/>
    </source>
</evidence>
<dbReference type="GO" id="GO:0006400">
    <property type="term" value="P:tRNA modification"/>
    <property type="evidence" value="ECO:0007669"/>
    <property type="project" value="UniProtKB-UniRule"/>
</dbReference>
<dbReference type="RefSeq" id="WP_126810211.1">
    <property type="nucleotide sequence ID" value="NZ_NGKA01000039.1"/>
</dbReference>
<dbReference type="SUPFAM" id="SSF82829">
    <property type="entry name" value="MesJ substrate recognition domain-like"/>
    <property type="match status" value="1"/>
</dbReference>
<dbReference type="InterPro" id="IPR011063">
    <property type="entry name" value="TilS/TtcA_N"/>
</dbReference>
<dbReference type="AlphaFoldDB" id="A0A430AHZ1"/>
<dbReference type="OrthoDB" id="9807403at2"/>
<sequence>MLEKFIQYTDQRKFWNKDSKVLLAVSGGLDSMVLLDLFRKLPEKKRSLFAVAHFNHQLRSVSDLEEAELKEFCEKSGISFFSEKWTVKEKSQHNIEARAREARYGFFFKLMGTHDFDVLVTAHHGDDQTETVLMKLIRGSLLKNLVGIREVSWRENHKIIRPLLHFSREDLEGYAKKENLHYWQDESNFSAAYLRNRVRQHMLPFIKRENTNYLHQVHNLVIQLDYNIELVEEYIAPKYQDMVFHQEGTAMMSLPLLLKESEAVRYHLLVKFLEENLVDRGVDVHFNHIQTLMEILTKTESKELHLSAGWMIIKSYDRLILTKETPVEVKTQSLLLGRPVEVADAHFLALRKKSDDVGAVTILDQIEIPVDCLPVIVRSFQEGDRFILDKSGQSKKVSRYFIDEKIPVHLRRKTPLVADKKGNILWIVGFRKSYLSIPSETDKIPYRLIYYKTADVLEGEVDVEKRYQGNSSK</sequence>
<comment type="catalytic activity">
    <reaction evidence="7 8">
        <text>cytidine(34) in tRNA(Ile2) + L-lysine + ATP = lysidine(34) in tRNA(Ile2) + AMP + diphosphate + H(+)</text>
        <dbReference type="Rhea" id="RHEA:43744"/>
        <dbReference type="Rhea" id="RHEA-COMP:10625"/>
        <dbReference type="Rhea" id="RHEA-COMP:10670"/>
        <dbReference type="ChEBI" id="CHEBI:15378"/>
        <dbReference type="ChEBI" id="CHEBI:30616"/>
        <dbReference type="ChEBI" id="CHEBI:32551"/>
        <dbReference type="ChEBI" id="CHEBI:33019"/>
        <dbReference type="ChEBI" id="CHEBI:82748"/>
        <dbReference type="ChEBI" id="CHEBI:83665"/>
        <dbReference type="ChEBI" id="CHEBI:456215"/>
        <dbReference type="EC" id="6.3.4.19"/>
    </reaction>
</comment>
<dbReference type="Pfam" id="PF01171">
    <property type="entry name" value="ATP_bind_3"/>
    <property type="match status" value="1"/>
</dbReference>
<comment type="subcellular location">
    <subcellularLocation>
        <location evidence="1 8">Cytoplasm</location>
    </subcellularLocation>
</comment>
<evidence type="ECO:0000313" key="10">
    <source>
        <dbReference type="EMBL" id="RSU07623.1"/>
    </source>
</evidence>
<dbReference type="PANTHER" id="PTHR43033">
    <property type="entry name" value="TRNA(ILE)-LYSIDINE SYNTHASE-RELATED"/>
    <property type="match status" value="1"/>
</dbReference>
<comment type="similarity">
    <text evidence="8">Belongs to the tRNA(Ile)-lysidine synthase family.</text>
</comment>
<keyword evidence="2 8" id="KW-0963">Cytoplasm</keyword>
<dbReference type="PANTHER" id="PTHR43033:SF1">
    <property type="entry name" value="TRNA(ILE)-LYSIDINE SYNTHASE-RELATED"/>
    <property type="match status" value="1"/>
</dbReference>
<comment type="domain">
    <text evidence="8">The N-terminal region contains the highly conserved SGGXDS motif, predicted to be a P-loop motif involved in ATP binding.</text>
</comment>
<name>A0A430AHZ1_9ENTE</name>
<evidence type="ECO:0000256" key="4">
    <source>
        <dbReference type="ARBA" id="ARBA00022694"/>
    </source>
</evidence>
<dbReference type="CDD" id="cd01992">
    <property type="entry name" value="TilS_N"/>
    <property type="match status" value="1"/>
</dbReference>
<proteinExistence type="inferred from homology"/>
<dbReference type="EMBL" id="NGKA01000039">
    <property type="protein sequence ID" value="RSU07623.1"/>
    <property type="molecule type" value="Genomic_DNA"/>
</dbReference>
<dbReference type="EC" id="6.3.4.19" evidence="8"/>
<dbReference type="NCBIfam" id="TIGR02433">
    <property type="entry name" value="lysidine_TilS_C"/>
    <property type="match status" value="1"/>
</dbReference>
<dbReference type="SMART" id="SM00977">
    <property type="entry name" value="TilS_C"/>
    <property type="match status" value="1"/>
</dbReference>
<comment type="function">
    <text evidence="8">Ligates lysine onto the cytidine present at position 34 of the AUA codon-specific tRNA(Ile) that contains the anticodon CAU, in an ATP-dependent manner. Cytidine is converted to lysidine, thus changing the amino acid specificity of the tRNA from methionine to isoleucine.</text>
</comment>
<keyword evidence="5 8" id="KW-0547">Nucleotide-binding</keyword>
<dbReference type="InterPro" id="IPR014729">
    <property type="entry name" value="Rossmann-like_a/b/a_fold"/>
</dbReference>